<accession>A0A4Y2TVB1</accession>
<name>A0A4Y2TVB1_ARAVE</name>
<evidence type="ECO:0000313" key="1">
    <source>
        <dbReference type="EMBL" id="GBO04543.1"/>
    </source>
</evidence>
<organism evidence="1 2">
    <name type="scientific">Araneus ventricosus</name>
    <name type="common">Orbweaver spider</name>
    <name type="synonym">Epeira ventricosa</name>
    <dbReference type="NCBI Taxonomy" id="182803"/>
    <lineage>
        <taxon>Eukaryota</taxon>
        <taxon>Metazoa</taxon>
        <taxon>Ecdysozoa</taxon>
        <taxon>Arthropoda</taxon>
        <taxon>Chelicerata</taxon>
        <taxon>Arachnida</taxon>
        <taxon>Araneae</taxon>
        <taxon>Araneomorphae</taxon>
        <taxon>Entelegynae</taxon>
        <taxon>Araneoidea</taxon>
        <taxon>Araneidae</taxon>
        <taxon>Araneus</taxon>
    </lineage>
</organism>
<protein>
    <submittedName>
        <fullName evidence="1">Uncharacterized protein</fullName>
    </submittedName>
</protein>
<evidence type="ECO:0000313" key="2">
    <source>
        <dbReference type="Proteomes" id="UP000499080"/>
    </source>
</evidence>
<keyword evidence="2" id="KW-1185">Reference proteome</keyword>
<proteinExistence type="predicted"/>
<reference evidence="1 2" key="1">
    <citation type="journal article" date="2019" name="Sci. Rep.">
        <title>Orb-weaving spider Araneus ventricosus genome elucidates the spidroin gene catalogue.</title>
        <authorList>
            <person name="Kono N."/>
            <person name="Nakamura H."/>
            <person name="Ohtoshi R."/>
            <person name="Moran D.A.P."/>
            <person name="Shinohara A."/>
            <person name="Yoshida Y."/>
            <person name="Fujiwara M."/>
            <person name="Mori M."/>
            <person name="Tomita M."/>
            <person name="Arakawa K."/>
        </authorList>
    </citation>
    <scope>NUCLEOTIDE SEQUENCE [LARGE SCALE GENOMIC DNA]</scope>
</reference>
<gene>
    <name evidence="1" type="ORF">AVEN_24791_1</name>
</gene>
<dbReference type="EMBL" id="BGPR01031444">
    <property type="protein sequence ID" value="GBO04543.1"/>
    <property type="molecule type" value="Genomic_DNA"/>
</dbReference>
<dbReference type="Proteomes" id="UP000499080">
    <property type="component" value="Unassembled WGS sequence"/>
</dbReference>
<sequence>MVSGFYTSFPSRRRLSLDANGEHFIDATVHPLPPSSTTPHTVSSLLFTVHGDFPLNDDQRFQTMTDDEIVENVMDGQQGVDEENGETVPKHSKRLRALKTLLSANFSGNANKTLCSCLPSNVCGTLPHGNQLILQSNALFAICFY</sequence>
<dbReference type="AlphaFoldDB" id="A0A4Y2TVB1"/>
<comment type="caution">
    <text evidence="1">The sequence shown here is derived from an EMBL/GenBank/DDBJ whole genome shotgun (WGS) entry which is preliminary data.</text>
</comment>